<dbReference type="Proteomes" id="UP001631993">
    <property type="component" value="Unassembled WGS sequence"/>
</dbReference>
<evidence type="ECO:0000313" key="1">
    <source>
        <dbReference type="EMBL" id="MFM9649873.1"/>
    </source>
</evidence>
<name>A0ABW9IRW6_STRGJ</name>
<comment type="caution">
    <text evidence="1">The sequence shown here is derived from an EMBL/GenBank/DDBJ whole genome shotgun (WGS) entry which is preliminary data.</text>
</comment>
<protein>
    <submittedName>
        <fullName evidence="1">Uncharacterized protein</fullName>
    </submittedName>
</protein>
<dbReference type="EMBL" id="JBJVNE010000014">
    <property type="protein sequence ID" value="MFM9649873.1"/>
    <property type="molecule type" value="Genomic_DNA"/>
</dbReference>
<gene>
    <name evidence="1" type="ORF">ACKI1S_27455</name>
</gene>
<keyword evidence="2" id="KW-1185">Reference proteome</keyword>
<evidence type="ECO:0000313" key="2">
    <source>
        <dbReference type="Proteomes" id="UP001631993"/>
    </source>
</evidence>
<reference evidence="1 2" key="1">
    <citation type="submission" date="2024-12" db="EMBL/GenBank/DDBJ databases">
        <title>Forecasting of Potato common scab and diversities of Pathogenic streptomyces spp. in china.</title>
        <authorList>
            <person name="Handique U."/>
            <person name="Wu J."/>
        </authorList>
    </citation>
    <scope>NUCLEOTIDE SEQUENCE [LARGE SCALE GENOMIC DNA]</scope>
    <source>
        <strain evidence="1 2">ZRIMU1585</strain>
    </source>
</reference>
<organism evidence="1 2">
    <name type="scientific">Streptomyces galilaeus</name>
    <dbReference type="NCBI Taxonomy" id="33899"/>
    <lineage>
        <taxon>Bacteria</taxon>
        <taxon>Bacillati</taxon>
        <taxon>Actinomycetota</taxon>
        <taxon>Actinomycetes</taxon>
        <taxon>Kitasatosporales</taxon>
        <taxon>Streptomycetaceae</taxon>
        <taxon>Streptomyces</taxon>
    </lineage>
</organism>
<proteinExistence type="predicted"/>
<sequence>MSLIGLALAFAGADAEYFDPRPAVVRAVAAGRFDPVLIRVANARYDVREMAADARAFLVLSLRENALTVAALLALLTITPGDAR</sequence>
<dbReference type="RefSeq" id="WP_369279731.1">
    <property type="nucleotide sequence ID" value="NZ_JBJVMW010000010.1"/>
</dbReference>
<accession>A0ABW9IRW6</accession>